<dbReference type="OrthoDB" id="10252354at2759"/>
<dbReference type="SUPFAM" id="SSF56112">
    <property type="entry name" value="Protein kinase-like (PK-like)"/>
    <property type="match status" value="1"/>
</dbReference>
<dbReference type="InParanoid" id="A2GUF6"/>
<evidence type="ECO:0000259" key="5">
    <source>
        <dbReference type="PROSITE" id="PS50011"/>
    </source>
</evidence>
<comment type="similarity">
    <text evidence="4">Belongs to the protein kinase superfamily.</text>
</comment>
<keyword evidence="4" id="KW-0723">Serine/threonine-protein kinase</keyword>
<name>A2GUF6_TRIV3</name>
<dbReference type="PANTHER" id="PTHR24362:SF309">
    <property type="entry name" value="PROTEIN KINASE DOMAIN-CONTAINING PROTEIN"/>
    <property type="match status" value="1"/>
</dbReference>
<protein>
    <submittedName>
        <fullName evidence="6">CAMK family protein kinase</fullName>
    </submittedName>
</protein>
<feature type="binding site" evidence="3">
    <location>
        <position position="64"/>
    </location>
    <ligand>
        <name>ATP</name>
        <dbReference type="ChEBI" id="CHEBI:30616"/>
    </ligand>
</feature>
<dbReference type="OMA" id="YEVHSAN"/>
<dbReference type="InterPro" id="IPR000719">
    <property type="entry name" value="Prot_kinase_dom"/>
</dbReference>
<dbReference type="PROSITE" id="PS00108">
    <property type="entry name" value="PROTEIN_KINASE_ST"/>
    <property type="match status" value="1"/>
</dbReference>
<dbReference type="Gene3D" id="1.10.510.10">
    <property type="entry name" value="Transferase(Phosphotransferase) domain 1"/>
    <property type="match status" value="1"/>
</dbReference>
<dbReference type="PROSITE" id="PS00107">
    <property type="entry name" value="PROTEIN_KINASE_ATP"/>
    <property type="match status" value="1"/>
</dbReference>
<dbReference type="GO" id="GO:0004674">
    <property type="term" value="F:protein serine/threonine kinase activity"/>
    <property type="evidence" value="ECO:0007669"/>
    <property type="project" value="UniProtKB-KW"/>
</dbReference>
<dbReference type="InterPro" id="IPR017441">
    <property type="entry name" value="Protein_kinase_ATP_BS"/>
</dbReference>
<dbReference type="GO" id="GO:0005524">
    <property type="term" value="F:ATP binding"/>
    <property type="evidence" value="ECO:0007669"/>
    <property type="project" value="UniProtKB-UniRule"/>
</dbReference>
<feature type="non-terminal residue" evidence="6">
    <location>
        <position position="279"/>
    </location>
</feature>
<dbReference type="SMR" id="A2GUF6"/>
<proteinExistence type="inferred from homology"/>
<evidence type="ECO:0000256" key="4">
    <source>
        <dbReference type="RuleBase" id="RU000304"/>
    </source>
</evidence>
<dbReference type="InterPro" id="IPR008271">
    <property type="entry name" value="Ser/Thr_kinase_AS"/>
</dbReference>
<dbReference type="VEuPathDB" id="TrichDB:TVAGG3_0153630"/>
<organism evidence="6 7">
    <name type="scientific">Trichomonas vaginalis (strain ATCC PRA-98 / G3)</name>
    <dbReference type="NCBI Taxonomy" id="412133"/>
    <lineage>
        <taxon>Eukaryota</taxon>
        <taxon>Metamonada</taxon>
        <taxon>Parabasalia</taxon>
        <taxon>Trichomonadida</taxon>
        <taxon>Trichomonadidae</taxon>
        <taxon>Trichomonas</taxon>
    </lineage>
</organism>
<keyword evidence="1 3" id="KW-0547">Nucleotide-binding</keyword>
<dbReference type="EMBL" id="DS120383">
    <property type="protein sequence ID" value="EAX79211.1"/>
    <property type="molecule type" value="Genomic_DNA"/>
</dbReference>
<dbReference type="KEGG" id="tva:4736643"/>
<keyword evidence="7" id="KW-1185">Reference proteome</keyword>
<dbReference type="InterPro" id="IPR011009">
    <property type="entry name" value="Kinase-like_dom_sf"/>
</dbReference>
<reference evidence="6" key="2">
    <citation type="journal article" date="2007" name="Science">
        <title>Draft genome sequence of the sexually transmitted pathogen Trichomonas vaginalis.</title>
        <authorList>
            <person name="Carlton J.M."/>
            <person name="Hirt R.P."/>
            <person name="Silva J.C."/>
            <person name="Delcher A.L."/>
            <person name="Schatz M."/>
            <person name="Zhao Q."/>
            <person name="Wortman J.R."/>
            <person name="Bidwell S.L."/>
            <person name="Alsmark U.C.M."/>
            <person name="Besteiro S."/>
            <person name="Sicheritz-Ponten T."/>
            <person name="Noel C.J."/>
            <person name="Dacks J.B."/>
            <person name="Foster P.G."/>
            <person name="Simillion C."/>
            <person name="Van de Peer Y."/>
            <person name="Miranda-Saavedra D."/>
            <person name="Barton G.J."/>
            <person name="Westrop G.D."/>
            <person name="Mueller S."/>
            <person name="Dessi D."/>
            <person name="Fiori P.L."/>
            <person name="Ren Q."/>
            <person name="Paulsen I."/>
            <person name="Zhang H."/>
            <person name="Bastida-Corcuera F.D."/>
            <person name="Simoes-Barbosa A."/>
            <person name="Brown M.T."/>
            <person name="Hayes R.D."/>
            <person name="Mukherjee M."/>
            <person name="Okumura C.Y."/>
            <person name="Schneider R."/>
            <person name="Smith A.J."/>
            <person name="Vanacova S."/>
            <person name="Villalvazo M."/>
            <person name="Haas B.J."/>
            <person name="Pertea M."/>
            <person name="Feldblyum T.V."/>
            <person name="Utterback T.R."/>
            <person name="Shu C.L."/>
            <person name="Osoegawa K."/>
            <person name="de Jong P.J."/>
            <person name="Hrdy I."/>
            <person name="Horvathova L."/>
            <person name="Zubacova Z."/>
            <person name="Dolezal P."/>
            <person name="Malik S.B."/>
            <person name="Logsdon J.M. Jr."/>
            <person name="Henze K."/>
            <person name="Gupta A."/>
            <person name="Wang C.C."/>
            <person name="Dunne R.L."/>
            <person name="Upcroft J.A."/>
            <person name="Upcroft P."/>
            <person name="White O."/>
            <person name="Salzberg S.L."/>
            <person name="Tang P."/>
            <person name="Chiu C.-H."/>
            <person name="Lee Y.-S."/>
            <person name="Embley T.M."/>
            <person name="Coombs G.H."/>
            <person name="Mottram J.C."/>
            <person name="Tachezy J."/>
            <person name="Fraser-Liggett C.M."/>
            <person name="Johnson P.J."/>
        </authorList>
    </citation>
    <scope>NUCLEOTIDE SEQUENCE [LARGE SCALE GENOMIC DNA]</scope>
    <source>
        <strain evidence="6">G3</strain>
    </source>
</reference>
<evidence type="ECO:0000313" key="6">
    <source>
        <dbReference type="EMBL" id="EAX79211.1"/>
    </source>
</evidence>
<dbReference type="PANTHER" id="PTHR24362">
    <property type="entry name" value="SERINE/THREONINE-PROTEIN KINASE NEK"/>
    <property type="match status" value="1"/>
</dbReference>
<dbReference type="STRING" id="5722.A2GUF6"/>
<dbReference type="CDD" id="cd14014">
    <property type="entry name" value="STKc_PknB_like"/>
    <property type="match status" value="1"/>
</dbReference>
<keyword evidence="6" id="KW-0418">Kinase</keyword>
<evidence type="ECO:0000313" key="7">
    <source>
        <dbReference type="Proteomes" id="UP000001542"/>
    </source>
</evidence>
<keyword evidence="2 3" id="KW-0067">ATP-binding</keyword>
<gene>
    <name evidence="6" type="ORF">TVAG_531330</name>
</gene>
<accession>A2GUF6</accession>
<reference evidence="6" key="1">
    <citation type="submission" date="2006-10" db="EMBL/GenBank/DDBJ databases">
        <authorList>
            <person name="Amadeo P."/>
            <person name="Zhao Q."/>
            <person name="Wortman J."/>
            <person name="Fraser-Liggett C."/>
            <person name="Carlton J."/>
        </authorList>
    </citation>
    <scope>NUCLEOTIDE SEQUENCE</scope>
    <source>
        <strain evidence="6">G3</strain>
    </source>
</reference>
<dbReference type="Pfam" id="PF00069">
    <property type="entry name" value="Pkinase"/>
    <property type="match status" value="1"/>
</dbReference>
<dbReference type="Proteomes" id="UP000001542">
    <property type="component" value="Unassembled WGS sequence"/>
</dbReference>
<evidence type="ECO:0000256" key="1">
    <source>
        <dbReference type="ARBA" id="ARBA00022741"/>
    </source>
</evidence>
<evidence type="ECO:0000256" key="2">
    <source>
        <dbReference type="ARBA" id="ARBA00022840"/>
    </source>
</evidence>
<evidence type="ECO:0000256" key="3">
    <source>
        <dbReference type="PROSITE-ProRule" id="PRU10141"/>
    </source>
</evidence>
<dbReference type="VEuPathDB" id="TrichDB:TVAG_531330"/>
<dbReference type="eggNOG" id="KOG0583">
    <property type="taxonomic scope" value="Eukaryota"/>
</dbReference>
<feature type="domain" description="Protein kinase" evidence="5">
    <location>
        <begin position="34"/>
        <end position="276"/>
    </location>
</feature>
<dbReference type="SMART" id="SM00220">
    <property type="entry name" value="S_TKc"/>
    <property type="match status" value="1"/>
</dbReference>
<dbReference type="AlphaFoldDB" id="A2GUF6"/>
<dbReference type="PROSITE" id="PS50011">
    <property type="entry name" value="PROTEIN_KINASE_DOM"/>
    <property type="match status" value="1"/>
</dbReference>
<sequence>MKTVFLNLYLKKLKRYTEQIMDEKEVEFFKQNGLEFIKIIGQGGYGVIYEVHSANFNSNFAVKKIPKCFFSQAELDCLMRIDDPRIVRLYQIYRYNDFIYMVLEYCPTDLYKVFSAGGKLYEEDIYRYAHDAVLAIKSVHDKNIAHCDIKPANFFIDTYGRVKIGDFGLASFNGSSCSCKMAKGTKLFMAPEVYCKKYTPMKSDIWSLGVTLYFLATQTYPFNAPDIEKLKQCISIGLFATDKVQNKNLLAVISKCLDRDPEKRPTADEILQMPYFKEN</sequence>
<keyword evidence="6" id="KW-0808">Transferase</keyword>